<evidence type="ECO:0000313" key="4">
    <source>
        <dbReference type="EMBL" id="PTG12542.1"/>
    </source>
</evidence>
<dbReference type="SUPFAM" id="SSF55729">
    <property type="entry name" value="Acyl-CoA N-acyltransferases (Nat)"/>
    <property type="match status" value="1"/>
</dbReference>
<dbReference type="EMBL" id="PZBZ01000049">
    <property type="protein sequence ID" value="PTG12542.1"/>
    <property type="molecule type" value="Genomic_DNA"/>
</dbReference>
<organism evidence="4 5">
    <name type="scientific">Staphylococcus chromogenes</name>
    <name type="common">Staphylococcus hyicus subsp. chromogenes</name>
    <dbReference type="NCBI Taxonomy" id="46126"/>
    <lineage>
        <taxon>Bacteria</taxon>
        <taxon>Bacillati</taxon>
        <taxon>Bacillota</taxon>
        <taxon>Bacilli</taxon>
        <taxon>Bacillales</taxon>
        <taxon>Staphylococcaceae</taxon>
        <taxon>Staphylococcus</taxon>
    </lineage>
</organism>
<evidence type="ECO:0000313" key="5">
    <source>
        <dbReference type="Proteomes" id="UP000242704"/>
    </source>
</evidence>
<accession>A0AAE5T137</accession>
<evidence type="ECO:0000256" key="2">
    <source>
        <dbReference type="ARBA" id="ARBA00023315"/>
    </source>
</evidence>
<dbReference type="GO" id="GO:0016747">
    <property type="term" value="F:acyltransferase activity, transferring groups other than amino-acyl groups"/>
    <property type="evidence" value="ECO:0007669"/>
    <property type="project" value="InterPro"/>
</dbReference>
<dbReference type="PANTHER" id="PTHR43072">
    <property type="entry name" value="N-ACETYLTRANSFERASE"/>
    <property type="match status" value="1"/>
</dbReference>
<reference evidence="4 5" key="1">
    <citation type="journal article" date="2016" name="Front. Microbiol.">
        <title>Comprehensive Phylogenetic Analysis of Bovine Non-aureus Staphylococci Species Based on Whole-Genome Sequencing.</title>
        <authorList>
            <person name="Naushad S."/>
            <person name="Barkema H.W."/>
            <person name="Luby C."/>
            <person name="Condas L.A."/>
            <person name="Nobrega D.B."/>
            <person name="Carson D.A."/>
            <person name="De Buck J."/>
        </authorList>
    </citation>
    <scope>NUCLEOTIDE SEQUENCE [LARGE SCALE GENOMIC DNA]</scope>
    <source>
        <strain evidence="4 5">SNUC 505</strain>
    </source>
</reference>
<sequence length="146" mass="16888">MIRESKTQDLKAITEIYNDAILNTTAVYTYLETTVEERTQWMMEKQNEGWPLWVYEIEGNIAGFATYGAFRDWPAYQYTIEHSIYVSTQYRRKGVASKLLMHLIEDAKKKGYQTIVAGIDASNKRSILLHERHGFVAAGVLRQLGY</sequence>
<evidence type="ECO:0000256" key="1">
    <source>
        <dbReference type="ARBA" id="ARBA00022679"/>
    </source>
</evidence>
<dbReference type="Gene3D" id="3.40.630.30">
    <property type="match status" value="1"/>
</dbReference>
<dbReference type="PROSITE" id="PS51186">
    <property type="entry name" value="GNAT"/>
    <property type="match status" value="1"/>
</dbReference>
<dbReference type="InterPro" id="IPR016181">
    <property type="entry name" value="Acyl_CoA_acyltransferase"/>
</dbReference>
<name>A0AAE5T137_STACR</name>
<dbReference type="Proteomes" id="UP000242704">
    <property type="component" value="Unassembled WGS sequence"/>
</dbReference>
<dbReference type="Pfam" id="PF00583">
    <property type="entry name" value="Acetyltransf_1"/>
    <property type="match status" value="1"/>
</dbReference>
<evidence type="ECO:0000259" key="3">
    <source>
        <dbReference type="PROSITE" id="PS51186"/>
    </source>
</evidence>
<keyword evidence="1" id="KW-0808">Transferase</keyword>
<keyword evidence="2" id="KW-0012">Acyltransferase</keyword>
<dbReference type="RefSeq" id="WP_107360751.1">
    <property type="nucleotide sequence ID" value="NZ_PYZV01000009.1"/>
</dbReference>
<dbReference type="PANTHER" id="PTHR43072:SF23">
    <property type="entry name" value="UPF0039 PROTEIN C11D3.02C"/>
    <property type="match status" value="1"/>
</dbReference>
<feature type="domain" description="N-acetyltransferase" evidence="3">
    <location>
        <begin position="1"/>
        <end position="146"/>
    </location>
</feature>
<comment type="caution">
    <text evidence="4">The sequence shown here is derived from an EMBL/GenBank/DDBJ whole genome shotgun (WGS) entry which is preliminary data.</text>
</comment>
<dbReference type="InterPro" id="IPR000182">
    <property type="entry name" value="GNAT_dom"/>
</dbReference>
<protein>
    <submittedName>
        <fullName evidence="4">N-acetyltransferase</fullName>
    </submittedName>
</protein>
<dbReference type="CDD" id="cd04301">
    <property type="entry name" value="NAT_SF"/>
    <property type="match status" value="1"/>
</dbReference>
<gene>
    <name evidence="4" type="ORF">BU653_08985</name>
</gene>
<proteinExistence type="predicted"/>
<dbReference type="AlphaFoldDB" id="A0AAE5T137"/>